<proteinExistence type="predicted"/>
<dbReference type="InterPro" id="IPR007197">
    <property type="entry name" value="rSAM"/>
</dbReference>
<dbReference type="Gene3D" id="3.80.30.20">
    <property type="entry name" value="tm_1862 like domain"/>
    <property type="match status" value="1"/>
</dbReference>
<dbReference type="GO" id="GO:0035598">
    <property type="term" value="F:tRNA (N(6)-L-threonylcarbamoyladenosine(37)-C(2))-methylthiotransferase activity"/>
    <property type="evidence" value="ECO:0007669"/>
    <property type="project" value="UniProtKB-EC"/>
</dbReference>
<protein>
    <recommendedName>
        <fullName evidence="4">Probable threonylcarbamoyladenosine tRNA methylthiotransferase</fullName>
        <ecNumber evidence="3">2.8.4.5</ecNumber>
    </recommendedName>
    <alternativeName>
        <fullName evidence="11">tRNA-t(6)A37 methylthiotransferase</fullName>
    </alternativeName>
</protein>
<name>A0ABD4TNV3_9EURY</name>
<dbReference type="InterPro" id="IPR005839">
    <property type="entry name" value="Methylthiotransferase"/>
</dbReference>
<feature type="domain" description="TRAM" evidence="13">
    <location>
        <begin position="349"/>
        <end position="409"/>
    </location>
</feature>
<keyword evidence="5" id="KW-0004">4Fe-4S</keyword>
<comment type="caution">
    <text evidence="16">The sequence shown here is derived from an EMBL/GenBank/DDBJ whole genome shotgun (WGS) entry which is preliminary data.</text>
</comment>
<dbReference type="CDD" id="cd01335">
    <property type="entry name" value="Radical_SAM"/>
    <property type="match status" value="1"/>
</dbReference>
<evidence type="ECO:0000256" key="7">
    <source>
        <dbReference type="ARBA" id="ARBA00022691"/>
    </source>
</evidence>
<dbReference type="SMART" id="SM00729">
    <property type="entry name" value="Elp3"/>
    <property type="match status" value="1"/>
</dbReference>
<comment type="function">
    <text evidence="2">Catalyzes the methylthiolation of N6-threonylcarbamoyladenosine (t(6)A), leading to the formation of 2-methylthio-N6-threonylcarbamoyladenosine (ms(2)t(6)A) at position 37 in tRNAs that read codons beginning with adenine.</text>
</comment>
<comment type="catalytic activity">
    <reaction evidence="12">
        <text>N(6)-L-threonylcarbamoyladenosine(37) in tRNA + (sulfur carrier)-SH + AH2 + 2 S-adenosyl-L-methionine = 2-methylsulfanyl-N(6)-L-threonylcarbamoyladenosine(37) in tRNA + (sulfur carrier)-H + 5'-deoxyadenosine + L-methionine + A + S-adenosyl-L-homocysteine + 2 H(+)</text>
        <dbReference type="Rhea" id="RHEA:37075"/>
        <dbReference type="Rhea" id="RHEA-COMP:10163"/>
        <dbReference type="Rhea" id="RHEA-COMP:11092"/>
        <dbReference type="Rhea" id="RHEA-COMP:14737"/>
        <dbReference type="Rhea" id="RHEA-COMP:14739"/>
        <dbReference type="ChEBI" id="CHEBI:13193"/>
        <dbReference type="ChEBI" id="CHEBI:15378"/>
        <dbReference type="ChEBI" id="CHEBI:17319"/>
        <dbReference type="ChEBI" id="CHEBI:17499"/>
        <dbReference type="ChEBI" id="CHEBI:29917"/>
        <dbReference type="ChEBI" id="CHEBI:57844"/>
        <dbReference type="ChEBI" id="CHEBI:57856"/>
        <dbReference type="ChEBI" id="CHEBI:59789"/>
        <dbReference type="ChEBI" id="CHEBI:64428"/>
        <dbReference type="ChEBI" id="CHEBI:74418"/>
        <dbReference type="ChEBI" id="CHEBI:74420"/>
        <dbReference type="EC" id="2.8.4.5"/>
    </reaction>
</comment>
<dbReference type="EMBL" id="VOTZ01000030">
    <property type="protein sequence ID" value="MCQ1539444.1"/>
    <property type="molecule type" value="Genomic_DNA"/>
</dbReference>
<feature type="domain" description="MTTase N-terminal" evidence="14">
    <location>
        <begin position="17"/>
        <end position="119"/>
    </location>
</feature>
<dbReference type="SFLD" id="SFLDS00029">
    <property type="entry name" value="Radical_SAM"/>
    <property type="match status" value="1"/>
</dbReference>
<dbReference type="InterPro" id="IPR013848">
    <property type="entry name" value="Methylthiotransferase_N"/>
</dbReference>
<keyword evidence="9" id="KW-0408">Iron</keyword>
<evidence type="ECO:0000256" key="2">
    <source>
        <dbReference type="ARBA" id="ARBA00002399"/>
    </source>
</evidence>
<keyword evidence="8" id="KW-0479">Metal-binding</keyword>
<dbReference type="PANTHER" id="PTHR11918:SF45">
    <property type="entry name" value="THREONYLCARBAMOYLADENOSINE TRNA METHYLTHIOTRANSFERASE"/>
    <property type="match status" value="1"/>
</dbReference>
<evidence type="ECO:0000259" key="14">
    <source>
        <dbReference type="PROSITE" id="PS51449"/>
    </source>
</evidence>
<accession>A0ABD4TNV3</accession>
<keyword evidence="7" id="KW-0949">S-adenosyl-L-methionine</keyword>
<dbReference type="AlphaFoldDB" id="A0ABD4TNV3"/>
<dbReference type="SFLD" id="SFLDG01082">
    <property type="entry name" value="B12-binding_domain_containing"/>
    <property type="match status" value="1"/>
</dbReference>
<reference evidence="16 17" key="1">
    <citation type="submission" date="2019-08" db="EMBL/GenBank/DDBJ databases">
        <authorList>
            <person name="Chen S.-C."/>
            <person name="Lai M.-C."/>
            <person name="You Y.-T."/>
        </authorList>
    </citation>
    <scope>NUCLEOTIDE SEQUENCE [LARGE SCALE GENOMIC DNA]</scope>
    <source>
        <strain evidence="16 17">P2F9704a</strain>
    </source>
</reference>
<dbReference type="Pfam" id="PF00919">
    <property type="entry name" value="UPF0004"/>
    <property type="match status" value="1"/>
</dbReference>
<evidence type="ECO:0000313" key="17">
    <source>
        <dbReference type="Proteomes" id="UP001524383"/>
    </source>
</evidence>
<dbReference type="InterPro" id="IPR058240">
    <property type="entry name" value="rSAM_sf"/>
</dbReference>
<dbReference type="InterPro" id="IPR023404">
    <property type="entry name" value="rSAM_horseshoe"/>
</dbReference>
<dbReference type="Gene3D" id="3.40.50.12160">
    <property type="entry name" value="Methylthiotransferase, N-terminal domain"/>
    <property type="match status" value="1"/>
</dbReference>
<dbReference type="PROSITE" id="PS51918">
    <property type="entry name" value="RADICAL_SAM"/>
    <property type="match status" value="1"/>
</dbReference>
<evidence type="ECO:0000313" key="16">
    <source>
        <dbReference type="EMBL" id="MCQ1539444.1"/>
    </source>
</evidence>
<keyword evidence="17" id="KW-1185">Reference proteome</keyword>
<dbReference type="Pfam" id="PF01938">
    <property type="entry name" value="TRAM"/>
    <property type="match status" value="1"/>
</dbReference>
<dbReference type="PROSITE" id="PS01278">
    <property type="entry name" value="MTTASE_RADICAL"/>
    <property type="match status" value="1"/>
</dbReference>
<evidence type="ECO:0000259" key="13">
    <source>
        <dbReference type="PROSITE" id="PS50926"/>
    </source>
</evidence>
<keyword evidence="6 16" id="KW-0808">Transferase</keyword>
<dbReference type="SUPFAM" id="SSF102114">
    <property type="entry name" value="Radical SAM enzymes"/>
    <property type="match status" value="1"/>
</dbReference>
<evidence type="ECO:0000256" key="1">
    <source>
        <dbReference type="ARBA" id="ARBA00001966"/>
    </source>
</evidence>
<evidence type="ECO:0000256" key="12">
    <source>
        <dbReference type="ARBA" id="ARBA00051661"/>
    </source>
</evidence>
<evidence type="ECO:0000256" key="6">
    <source>
        <dbReference type="ARBA" id="ARBA00022679"/>
    </source>
</evidence>
<dbReference type="GO" id="GO:0051539">
    <property type="term" value="F:4 iron, 4 sulfur cluster binding"/>
    <property type="evidence" value="ECO:0007669"/>
    <property type="project" value="UniProtKB-KW"/>
</dbReference>
<dbReference type="InterPro" id="IPR002792">
    <property type="entry name" value="TRAM_dom"/>
</dbReference>
<gene>
    <name evidence="16" type="ORF">FTO68_10690</name>
</gene>
<dbReference type="PANTHER" id="PTHR11918">
    <property type="entry name" value="RADICAL SAM PROTEINS"/>
    <property type="match status" value="1"/>
</dbReference>
<dbReference type="PROSITE" id="PS51449">
    <property type="entry name" value="MTTASE_N"/>
    <property type="match status" value="1"/>
</dbReference>
<dbReference type="InterPro" id="IPR038135">
    <property type="entry name" value="Methylthiotransferase_N_sf"/>
</dbReference>
<dbReference type="Proteomes" id="UP001524383">
    <property type="component" value="Unassembled WGS sequence"/>
</dbReference>
<evidence type="ECO:0000256" key="11">
    <source>
        <dbReference type="ARBA" id="ARBA00031213"/>
    </source>
</evidence>
<evidence type="ECO:0000256" key="8">
    <source>
        <dbReference type="ARBA" id="ARBA00022723"/>
    </source>
</evidence>
<evidence type="ECO:0000259" key="15">
    <source>
        <dbReference type="PROSITE" id="PS51918"/>
    </source>
</evidence>
<dbReference type="InterPro" id="IPR006638">
    <property type="entry name" value="Elp3/MiaA/NifB-like_rSAM"/>
</dbReference>
<sequence length="409" mass="46131">MPMEPDKEDAIGQIRDMRVFIETYGCTYNLGDTEKIKVILTSQGCEIVETADDADCILINTCIVIERTEREMRKRLEWYSGHKLFVTGCLPKIDYGCGGVVIDPDTIHSHFREAGGHPQGNPAILQVAQGCPGHCTYCITRKARGPLLSHSIDEMLRQLRGRIAQGAVEVQLTAQDLSAWGIERGETLADLIEAIKTVPGSYRIRLGMMNPDTLRPIIDSVLTSCRDDRIFSFFHIPVQSGSDRILNQMGRRYSRDDVIELIWTIRSAFPDARISTDIICGFPGETDEEFLETIDLLRAMEPEKINITRYSNRPGTPAAGWYDMPDRYKKDRSRRATAVAGEIFDRIYSSFIGQEMDLIVTEVVQEGSVTARDHAYRPVILQEALPIGSFCRAMITGHRRHYLIGKRIS</sequence>
<dbReference type="InterPro" id="IPR020612">
    <property type="entry name" value="Methylthiotransferase_CS"/>
</dbReference>
<organism evidence="16 17">
    <name type="scientific">Methanocalculus taiwanensis</name>
    <dbReference type="NCBI Taxonomy" id="106207"/>
    <lineage>
        <taxon>Archaea</taxon>
        <taxon>Methanobacteriati</taxon>
        <taxon>Methanobacteriota</taxon>
        <taxon>Stenosarchaea group</taxon>
        <taxon>Methanomicrobia</taxon>
        <taxon>Methanomicrobiales</taxon>
        <taxon>Methanocalculaceae</taxon>
        <taxon>Methanocalculus</taxon>
    </lineage>
</organism>
<feature type="domain" description="Radical SAM core" evidence="15">
    <location>
        <begin position="117"/>
        <end position="346"/>
    </location>
</feature>
<evidence type="ECO:0000256" key="3">
    <source>
        <dbReference type="ARBA" id="ARBA00013273"/>
    </source>
</evidence>
<dbReference type="NCBIfam" id="TIGR00089">
    <property type="entry name" value="MiaB/RimO family radical SAM methylthiotransferase"/>
    <property type="match status" value="1"/>
</dbReference>
<evidence type="ECO:0000256" key="5">
    <source>
        <dbReference type="ARBA" id="ARBA00022485"/>
    </source>
</evidence>
<comment type="cofactor">
    <cofactor evidence="1">
        <name>[4Fe-4S] cluster</name>
        <dbReference type="ChEBI" id="CHEBI:49883"/>
    </cofactor>
</comment>
<evidence type="ECO:0000256" key="4">
    <source>
        <dbReference type="ARBA" id="ARBA00021508"/>
    </source>
</evidence>
<dbReference type="EC" id="2.8.4.5" evidence="3"/>
<evidence type="ECO:0000256" key="10">
    <source>
        <dbReference type="ARBA" id="ARBA00023014"/>
    </source>
</evidence>
<dbReference type="GO" id="GO:0046872">
    <property type="term" value="F:metal ion binding"/>
    <property type="evidence" value="ECO:0007669"/>
    <property type="project" value="UniProtKB-KW"/>
</dbReference>
<dbReference type="PROSITE" id="PS50926">
    <property type="entry name" value="TRAM"/>
    <property type="match status" value="1"/>
</dbReference>
<dbReference type="Pfam" id="PF04055">
    <property type="entry name" value="Radical_SAM"/>
    <property type="match status" value="1"/>
</dbReference>
<evidence type="ECO:0000256" key="9">
    <source>
        <dbReference type="ARBA" id="ARBA00023004"/>
    </source>
</evidence>
<keyword evidence="10" id="KW-0411">Iron-sulfur</keyword>